<evidence type="ECO:0000313" key="2">
    <source>
        <dbReference type="Proteomes" id="UP001054837"/>
    </source>
</evidence>
<keyword evidence="2" id="KW-1185">Reference proteome</keyword>
<dbReference type="EMBL" id="BPLQ01010407">
    <property type="protein sequence ID" value="GIY50564.1"/>
    <property type="molecule type" value="Genomic_DNA"/>
</dbReference>
<proteinExistence type="predicted"/>
<dbReference type="Proteomes" id="UP001054837">
    <property type="component" value="Unassembled WGS sequence"/>
</dbReference>
<gene>
    <name evidence="1" type="ORF">CDAR_379021</name>
</gene>
<dbReference type="AlphaFoldDB" id="A0AAV4TXB9"/>
<comment type="caution">
    <text evidence="1">The sequence shown here is derived from an EMBL/GenBank/DDBJ whole genome shotgun (WGS) entry which is preliminary data.</text>
</comment>
<sequence length="124" mass="13736">MSILCHYSCATSKINFRLHTATRVSSWGPDLDHNCSVKHPIDTNEKSPLVWLPKFQFSFCPGLSWSTSRTGVQTKIKPSVQFHKREISFQSGVYRNARCNCTRKTSGGCANAVTIDHEGAMGSG</sequence>
<evidence type="ECO:0000313" key="1">
    <source>
        <dbReference type="EMBL" id="GIY50564.1"/>
    </source>
</evidence>
<organism evidence="1 2">
    <name type="scientific">Caerostris darwini</name>
    <dbReference type="NCBI Taxonomy" id="1538125"/>
    <lineage>
        <taxon>Eukaryota</taxon>
        <taxon>Metazoa</taxon>
        <taxon>Ecdysozoa</taxon>
        <taxon>Arthropoda</taxon>
        <taxon>Chelicerata</taxon>
        <taxon>Arachnida</taxon>
        <taxon>Araneae</taxon>
        <taxon>Araneomorphae</taxon>
        <taxon>Entelegynae</taxon>
        <taxon>Araneoidea</taxon>
        <taxon>Araneidae</taxon>
        <taxon>Caerostris</taxon>
    </lineage>
</organism>
<name>A0AAV4TXB9_9ARAC</name>
<accession>A0AAV4TXB9</accession>
<protein>
    <submittedName>
        <fullName evidence="1">Uncharacterized protein</fullName>
    </submittedName>
</protein>
<reference evidence="1 2" key="1">
    <citation type="submission" date="2021-06" db="EMBL/GenBank/DDBJ databases">
        <title>Caerostris darwini draft genome.</title>
        <authorList>
            <person name="Kono N."/>
            <person name="Arakawa K."/>
        </authorList>
    </citation>
    <scope>NUCLEOTIDE SEQUENCE [LARGE SCALE GENOMIC DNA]</scope>
</reference>